<evidence type="ECO:0000256" key="5">
    <source>
        <dbReference type="ARBA" id="ARBA00023239"/>
    </source>
</evidence>
<feature type="site" description="Important for catalytic activity" evidence="7">
    <location>
        <position position="215"/>
    </location>
</feature>
<dbReference type="NCBIfam" id="TIGR00247">
    <property type="entry name" value="endolytic transglycosylase MltG"/>
    <property type="match status" value="1"/>
</dbReference>
<evidence type="ECO:0000256" key="2">
    <source>
        <dbReference type="ARBA" id="ARBA00022692"/>
    </source>
</evidence>
<dbReference type="HAMAP" id="MF_02065">
    <property type="entry name" value="MltG"/>
    <property type="match status" value="1"/>
</dbReference>
<dbReference type="AlphaFoldDB" id="A0A1M6C4Y5"/>
<dbReference type="PANTHER" id="PTHR30518">
    <property type="entry name" value="ENDOLYTIC MUREIN TRANSGLYCOSYLASE"/>
    <property type="match status" value="1"/>
</dbReference>
<keyword evidence="6 7" id="KW-0961">Cell wall biogenesis/degradation</keyword>
<keyword evidence="4 7" id="KW-0472">Membrane</keyword>
<dbReference type="RefSeq" id="WP_073178381.1">
    <property type="nucleotide sequence ID" value="NZ_FQYI01000002.1"/>
</dbReference>
<keyword evidence="1 7" id="KW-1003">Cell membrane</keyword>
<protein>
    <recommendedName>
        <fullName evidence="7">Endolytic murein transglycosylase</fullName>
        <ecNumber evidence="7">4.2.2.29</ecNumber>
    </recommendedName>
    <alternativeName>
        <fullName evidence="7">Peptidoglycan lytic transglycosylase</fullName>
    </alternativeName>
    <alternativeName>
        <fullName evidence="7">Peptidoglycan polymerization terminase</fullName>
    </alternativeName>
</protein>
<dbReference type="GO" id="GO:0005886">
    <property type="term" value="C:plasma membrane"/>
    <property type="evidence" value="ECO:0007669"/>
    <property type="project" value="UniProtKB-UniRule"/>
</dbReference>
<dbReference type="GO" id="GO:0008932">
    <property type="term" value="F:lytic endotransglycosylase activity"/>
    <property type="evidence" value="ECO:0007669"/>
    <property type="project" value="UniProtKB-UniRule"/>
</dbReference>
<keyword evidence="2 7" id="KW-0812">Transmembrane</keyword>
<gene>
    <name evidence="7" type="primary">mltG</name>
    <name evidence="8" type="ORF">SAMN05443429_102220</name>
</gene>
<evidence type="ECO:0000256" key="6">
    <source>
        <dbReference type="ARBA" id="ARBA00023316"/>
    </source>
</evidence>
<dbReference type="GO" id="GO:0071555">
    <property type="term" value="P:cell wall organization"/>
    <property type="evidence" value="ECO:0007669"/>
    <property type="project" value="UniProtKB-KW"/>
</dbReference>
<evidence type="ECO:0000256" key="7">
    <source>
        <dbReference type="HAMAP-Rule" id="MF_02065"/>
    </source>
</evidence>
<dbReference type="EC" id="4.2.2.29" evidence="7"/>
<dbReference type="GO" id="GO:0009252">
    <property type="term" value="P:peptidoglycan biosynthetic process"/>
    <property type="evidence" value="ECO:0007669"/>
    <property type="project" value="UniProtKB-UniRule"/>
</dbReference>
<dbReference type="EMBL" id="FQYI01000002">
    <property type="protein sequence ID" value="SHI55798.1"/>
    <property type="molecule type" value="Genomic_DNA"/>
</dbReference>
<evidence type="ECO:0000313" key="8">
    <source>
        <dbReference type="EMBL" id="SHI55798.1"/>
    </source>
</evidence>
<dbReference type="Proteomes" id="UP000184335">
    <property type="component" value="Unassembled WGS sequence"/>
</dbReference>
<keyword evidence="3 7" id="KW-1133">Transmembrane helix</keyword>
<evidence type="ECO:0000256" key="4">
    <source>
        <dbReference type="ARBA" id="ARBA00023136"/>
    </source>
</evidence>
<proteinExistence type="inferred from homology"/>
<sequence>MKTNASKIIIPIILFVLILGGFFGYKYYKNNYANNVAKEGILLIPKNADFSTIKDSISQFLIEPNSFEKMAKAENLDKYFHTGRYEIKAGKTNKEIVQMIKLGEQSPLNFRIGDFYNVYHLAGRVSRKTEMDSLQFCNGLDKIAAEKGLRNAEDLKKYFFIDTYQFFWTVTPEEFFKKFEDQYNAFWNAERTEKERLSRLTRDEIYALASIVYKESGGMPDEMRTIAGLYLNRYRKGMKLQSDPTVIYTVLLSEDFRKPALKRVLYRHLAMPSPYNTYANAGIPPGPICVVDKNSVDAVLNPEQHNYIFMAADPNRRGYHNFTASGAEHLKNAKVYQEWISIQQRQK</sequence>
<evidence type="ECO:0000313" key="9">
    <source>
        <dbReference type="Proteomes" id="UP000184335"/>
    </source>
</evidence>
<comment type="function">
    <text evidence="7">Functions as a peptidoglycan terminase that cleaves nascent peptidoglycan strands endolytically to terminate their elongation.</text>
</comment>
<keyword evidence="9" id="KW-1185">Reference proteome</keyword>
<comment type="similarity">
    <text evidence="7">Belongs to the transglycosylase MltG family.</text>
</comment>
<dbReference type="STRING" id="1118202.SAMN05443429_102220"/>
<dbReference type="InterPro" id="IPR003770">
    <property type="entry name" value="MLTG-like"/>
</dbReference>
<dbReference type="OrthoDB" id="9814591at2"/>
<organism evidence="8 9">
    <name type="scientific">Cruoricaptor ignavus</name>
    <dbReference type="NCBI Taxonomy" id="1118202"/>
    <lineage>
        <taxon>Bacteria</taxon>
        <taxon>Pseudomonadati</taxon>
        <taxon>Bacteroidota</taxon>
        <taxon>Flavobacteriia</taxon>
        <taxon>Flavobacteriales</taxon>
        <taxon>Weeksellaceae</taxon>
        <taxon>Cruoricaptor</taxon>
    </lineage>
</organism>
<dbReference type="Pfam" id="PF02618">
    <property type="entry name" value="YceG"/>
    <property type="match status" value="1"/>
</dbReference>
<keyword evidence="5 7" id="KW-0456">Lyase</keyword>
<evidence type="ECO:0000256" key="3">
    <source>
        <dbReference type="ARBA" id="ARBA00022989"/>
    </source>
</evidence>
<accession>A0A1M6C4Y5</accession>
<dbReference type="PANTHER" id="PTHR30518:SF2">
    <property type="entry name" value="ENDOLYTIC MUREIN TRANSGLYCOSYLASE"/>
    <property type="match status" value="1"/>
</dbReference>
<reference evidence="8 9" key="1">
    <citation type="submission" date="2016-11" db="EMBL/GenBank/DDBJ databases">
        <authorList>
            <person name="Jaros S."/>
            <person name="Januszkiewicz K."/>
            <person name="Wedrychowicz H."/>
        </authorList>
    </citation>
    <scope>NUCLEOTIDE SEQUENCE [LARGE SCALE GENOMIC DNA]</scope>
    <source>
        <strain evidence="8 9">DSM 25479</strain>
    </source>
</reference>
<evidence type="ECO:0000256" key="1">
    <source>
        <dbReference type="ARBA" id="ARBA00022475"/>
    </source>
</evidence>
<comment type="catalytic activity">
    <reaction evidence="7">
        <text>a peptidoglycan chain = a peptidoglycan chain with N-acetyl-1,6-anhydromuramyl-[peptide] at the reducing end + a peptidoglycan chain with N-acetylglucosamine at the non-reducing end.</text>
        <dbReference type="EC" id="4.2.2.29"/>
    </reaction>
</comment>
<name>A0A1M6C4Y5_9FLAO</name>